<organism evidence="1 2">
    <name type="scientific">Sphingobacterium puteale</name>
    <dbReference type="NCBI Taxonomy" id="2420510"/>
    <lineage>
        <taxon>Bacteria</taxon>
        <taxon>Pseudomonadati</taxon>
        <taxon>Bacteroidota</taxon>
        <taxon>Sphingobacteriia</taxon>
        <taxon>Sphingobacteriales</taxon>
        <taxon>Sphingobacteriaceae</taxon>
        <taxon>Sphingobacterium</taxon>
    </lineage>
</organism>
<keyword evidence="2" id="KW-1185">Reference proteome</keyword>
<reference evidence="1 2" key="1">
    <citation type="submission" date="2018-10" db="EMBL/GenBank/DDBJ databases">
        <title>Sphingobacterium sp. M05W1-28.</title>
        <authorList>
            <person name="Cai H."/>
        </authorList>
    </citation>
    <scope>NUCLEOTIDE SEQUENCE [LARGE SCALE GENOMIC DNA]</scope>
    <source>
        <strain evidence="1 2">M05W1-28</strain>
    </source>
</reference>
<dbReference type="RefSeq" id="WP_121124515.1">
    <property type="nucleotide sequence ID" value="NZ_CP158959.1"/>
</dbReference>
<comment type="caution">
    <text evidence="1">The sequence shown here is derived from an EMBL/GenBank/DDBJ whole genome shotgun (WGS) entry which is preliminary data.</text>
</comment>
<evidence type="ECO:0000313" key="1">
    <source>
        <dbReference type="EMBL" id="RKO71558.1"/>
    </source>
</evidence>
<gene>
    <name evidence="1" type="ORF">D7322_12450</name>
</gene>
<sequence>MLKSILISSFLLSGSAAHEHPIYSLLEGVWIAEDAKLKSVAFNKNGDAFFTFINAKAGSLNTSVHQKVDSLVLLNQQKFSGYLFSPNLFGKYSDNKTPFEIQINSTNEITLLINKQEILLRKKEDTPTFK</sequence>
<dbReference type="OrthoDB" id="711204at2"/>
<accession>A0A420VYU4</accession>
<evidence type="ECO:0000313" key="2">
    <source>
        <dbReference type="Proteomes" id="UP000282423"/>
    </source>
</evidence>
<dbReference type="AlphaFoldDB" id="A0A420VYU4"/>
<dbReference type="Proteomes" id="UP000282423">
    <property type="component" value="Unassembled WGS sequence"/>
</dbReference>
<name>A0A420VYU4_9SPHI</name>
<proteinExistence type="predicted"/>
<dbReference type="EMBL" id="RBWS01000008">
    <property type="protein sequence ID" value="RKO71558.1"/>
    <property type="molecule type" value="Genomic_DNA"/>
</dbReference>
<protein>
    <recommendedName>
        <fullName evidence="3">DUF4488 domain-containing protein</fullName>
    </recommendedName>
</protein>
<evidence type="ECO:0008006" key="3">
    <source>
        <dbReference type="Google" id="ProtNLM"/>
    </source>
</evidence>